<dbReference type="EC" id="3.4.19.12" evidence="1"/>
<dbReference type="PANTHER" id="PTHR21646:SF23">
    <property type="entry name" value="UBIQUITIN CARBOXYL-TERMINAL HYDROLASE USP2"/>
    <property type="match status" value="1"/>
</dbReference>
<dbReference type="PROSITE" id="PS51283">
    <property type="entry name" value="DUSP"/>
    <property type="match status" value="1"/>
</dbReference>
<gene>
    <name evidence="5" type="ORF">M9Y10_040931</name>
</gene>
<dbReference type="Gene3D" id="3.90.70.10">
    <property type="entry name" value="Cysteine proteinases"/>
    <property type="match status" value="2"/>
</dbReference>
<evidence type="ECO:0000256" key="1">
    <source>
        <dbReference type="RuleBase" id="RU366025"/>
    </source>
</evidence>
<protein>
    <recommendedName>
        <fullName evidence="1">Ubiquitin carboxyl-terminal hydrolase</fullName>
        <ecNumber evidence="1">3.4.19.12</ecNumber>
    </recommendedName>
</protein>
<dbReference type="EMBL" id="JAPFFF010000007">
    <property type="protein sequence ID" value="KAK8885482.1"/>
    <property type="molecule type" value="Genomic_DNA"/>
</dbReference>
<dbReference type="Proteomes" id="UP001470230">
    <property type="component" value="Unassembled WGS sequence"/>
</dbReference>
<proteinExistence type="inferred from homology"/>
<reference evidence="5 6" key="1">
    <citation type="submission" date="2024-04" db="EMBL/GenBank/DDBJ databases">
        <title>Tritrichomonas musculus Genome.</title>
        <authorList>
            <person name="Alves-Ferreira E."/>
            <person name="Grigg M."/>
            <person name="Lorenzi H."/>
            <person name="Galac M."/>
        </authorList>
    </citation>
    <scope>NUCLEOTIDE SEQUENCE [LARGE SCALE GENOMIC DNA]</scope>
    <source>
        <strain evidence="5 6">EAF2021</strain>
    </source>
</reference>
<dbReference type="Gene3D" id="3.30.2230.10">
    <property type="entry name" value="DUSP-like"/>
    <property type="match status" value="1"/>
</dbReference>
<dbReference type="PROSITE" id="PS00973">
    <property type="entry name" value="USP_2"/>
    <property type="match status" value="1"/>
</dbReference>
<dbReference type="InterPro" id="IPR001394">
    <property type="entry name" value="Peptidase_C19_UCH"/>
</dbReference>
<dbReference type="InterPro" id="IPR035927">
    <property type="entry name" value="DUSP-like_sf"/>
</dbReference>
<keyword evidence="1" id="KW-0788">Thiol protease</keyword>
<feature type="region of interest" description="Disordered" evidence="2">
    <location>
        <begin position="178"/>
        <end position="206"/>
    </location>
</feature>
<dbReference type="InterPro" id="IPR050185">
    <property type="entry name" value="Ub_carboxyl-term_hydrolase"/>
</dbReference>
<feature type="domain" description="USP" evidence="3">
    <location>
        <begin position="213"/>
        <end position="719"/>
    </location>
</feature>
<name>A0ABR2K4S9_9EUKA</name>
<feature type="compositionally biased region" description="Basic and acidic residues" evidence="2">
    <location>
        <begin position="509"/>
        <end position="527"/>
    </location>
</feature>
<dbReference type="Pfam" id="PF00443">
    <property type="entry name" value="UCH"/>
    <property type="match status" value="1"/>
</dbReference>
<comment type="similarity">
    <text evidence="1">Belongs to the peptidase C19 family.</text>
</comment>
<feature type="domain" description="DUSP" evidence="4">
    <location>
        <begin position="1"/>
        <end position="97"/>
    </location>
</feature>
<feature type="region of interest" description="Disordered" evidence="2">
    <location>
        <begin position="488"/>
        <end position="531"/>
    </location>
</feature>
<evidence type="ECO:0000256" key="2">
    <source>
        <dbReference type="SAM" id="MobiDB-lite"/>
    </source>
</evidence>
<keyword evidence="1" id="KW-0378">Hydrolase</keyword>
<dbReference type="PROSITE" id="PS00972">
    <property type="entry name" value="USP_1"/>
    <property type="match status" value="1"/>
</dbReference>
<dbReference type="PANTHER" id="PTHR21646">
    <property type="entry name" value="UBIQUITIN CARBOXYL-TERMINAL HYDROLASE"/>
    <property type="match status" value="1"/>
</dbReference>
<accession>A0ABR2K4S9</accession>
<feature type="compositionally biased region" description="Low complexity" evidence="2">
    <location>
        <begin position="194"/>
        <end position="206"/>
    </location>
</feature>
<dbReference type="SUPFAM" id="SSF54001">
    <property type="entry name" value="Cysteine proteinases"/>
    <property type="match status" value="1"/>
</dbReference>
<comment type="caution">
    <text evidence="5">The sequence shown here is derived from an EMBL/GenBank/DDBJ whole genome shotgun (WGS) entry which is preliminary data.</text>
</comment>
<sequence length="720" mass="81049">MSISDEFDSLMKEIETTNFGPTETGYLISSKFVNEFRDSAKSNIPPGPIDNNDIKRKGKLRPNLKQNIDYFVITKDTWEKLLFDYTGGPEVTCSFDSLGNANIYPITLTMNYKKESVTAVETRVLPYETLLAEIRARFDIPETYQINIFPSGGKTSITFSPGGTIEPLVIYANKPFEITAEPPKPPKESKNTQNRRSNQSQFANQNQNGQKIVGLKNLGNTCYMNSSIQSLLCLPHFTSKIDSFISGEISLSFQTLYKNILKSKSAYDPKLFKQAFGKRVPIFSGTSQQDAHEFISFFIDIIQDENPKIINPLFYGTAESTTLCAICGKPKQIVEKFSSLSLPISSSRRIIFSPWKLSEPMLRLSSVPTSNSCVSTKSPVILYGSTRTGQRIAQAFTAEFTEMLALEAPDRFEEETGEGLAILKLYCDNKIICKPILCRVPMNAEQSSYDLEIIVCNRIEGLFDPSVWKQVKNSIKIRNAPLTFTKFDPNLQNQTHKEPVSNEVNNQSKNDKNSKKADKNEKKKSDIGTENPALSIGNSGIQFACNEEIIVDILPPFGYKQYGFLENRTRAISSTISLEELLAAYFSEIQLDTQNKWRCENCGDESCAFHNVKLISTPENLIIQLKRFASGNKFERDNSPVSIPFQIDLSQFFKDQQQKAVYSLKAIANHIGNLDSGHYTALGKRGNTWYLFNDNRVIEKDSPPTDPSDAPYLLFFSKEL</sequence>
<keyword evidence="1" id="KW-0645">Protease</keyword>
<dbReference type="InterPro" id="IPR018200">
    <property type="entry name" value="USP_CS"/>
</dbReference>
<evidence type="ECO:0000259" key="3">
    <source>
        <dbReference type="PROSITE" id="PS50235"/>
    </source>
</evidence>
<dbReference type="InterPro" id="IPR028889">
    <property type="entry name" value="USP"/>
</dbReference>
<comment type="catalytic activity">
    <reaction evidence="1">
        <text>Thiol-dependent hydrolysis of ester, thioester, amide, peptide and isopeptide bonds formed by the C-terminal Gly of ubiquitin (a 76-residue protein attached to proteins as an intracellular targeting signal).</text>
        <dbReference type="EC" id="3.4.19.12"/>
    </reaction>
</comment>
<organism evidence="5 6">
    <name type="scientific">Tritrichomonas musculus</name>
    <dbReference type="NCBI Taxonomy" id="1915356"/>
    <lineage>
        <taxon>Eukaryota</taxon>
        <taxon>Metamonada</taxon>
        <taxon>Parabasalia</taxon>
        <taxon>Tritrichomonadida</taxon>
        <taxon>Tritrichomonadidae</taxon>
        <taxon>Tritrichomonas</taxon>
    </lineage>
</organism>
<evidence type="ECO:0000259" key="4">
    <source>
        <dbReference type="PROSITE" id="PS51283"/>
    </source>
</evidence>
<dbReference type="InterPro" id="IPR006615">
    <property type="entry name" value="Pept_C19_DUSP"/>
</dbReference>
<evidence type="ECO:0000313" key="5">
    <source>
        <dbReference type="EMBL" id="KAK8885482.1"/>
    </source>
</evidence>
<dbReference type="InterPro" id="IPR038765">
    <property type="entry name" value="Papain-like_cys_pep_sf"/>
</dbReference>
<keyword evidence="1" id="KW-0833">Ubl conjugation pathway</keyword>
<dbReference type="SUPFAM" id="SSF143791">
    <property type="entry name" value="DUSP-like"/>
    <property type="match status" value="1"/>
</dbReference>
<keyword evidence="6" id="KW-1185">Reference proteome</keyword>
<evidence type="ECO:0000313" key="6">
    <source>
        <dbReference type="Proteomes" id="UP001470230"/>
    </source>
</evidence>
<dbReference type="Pfam" id="PF06337">
    <property type="entry name" value="DUSP"/>
    <property type="match status" value="1"/>
</dbReference>
<dbReference type="PROSITE" id="PS50235">
    <property type="entry name" value="USP_3"/>
    <property type="match status" value="1"/>
</dbReference>